<evidence type="ECO:0000256" key="1">
    <source>
        <dbReference type="SAM" id="Phobius"/>
    </source>
</evidence>
<gene>
    <name evidence="2" type="ORF">SAMN05216388_1008136</name>
</gene>
<dbReference type="InterPro" id="IPR058328">
    <property type="entry name" value="DUF8015"/>
</dbReference>
<proteinExistence type="predicted"/>
<dbReference type="Proteomes" id="UP000198775">
    <property type="component" value="Unassembled WGS sequence"/>
</dbReference>
<dbReference type="EMBL" id="FOCX01000008">
    <property type="protein sequence ID" value="SEO12993.1"/>
    <property type="molecule type" value="Genomic_DNA"/>
</dbReference>
<name>A0A1H8M6M0_9EURY</name>
<reference evidence="3" key="1">
    <citation type="submission" date="2016-10" db="EMBL/GenBank/DDBJ databases">
        <authorList>
            <person name="Varghese N."/>
            <person name="Submissions S."/>
        </authorList>
    </citation>
    <scope>NUCLEOTIDE SEQUENCE [LARGE SCALE GENOMIC DNA]</scope>
    <source>
        <strain evidence="3">IBRC-M 10043</strain>
    </source>
</reference>
<keyword evidence="1" id="KW-1133">Transmembrane helix</keyword>
<evidence type="ECO:0000313" key="2">
    <source>
        <dbReference type="EMBL" id="SEO12993.1"/>
    </source>
</evidence>
<organism evidence="2 3">
    <name type="scientific">Halorientalis persicus</name>
    <dbReference type="NCBI Taxonomy" id="1367881"/>
    <lineage>
        <taxon>Archaea</taxon>
        <taxon>Methanobacteriati</taxon>
        <taxon>Methanobacteriota</taxon>
        <taxon>Stenosarchaea group</taxon>
        <taxon>Halobacteria</taxon>
        <taxon>Halobacteriales</taxon>
        <taxon>Haloarculaceae</taxon>
        <taxon>Halorientalis</taxon>
    </lineage>
</organism>
<sequence>MEEVTAMPRSDNDRSDRIGFPTLNSLSRYDLVLAFIPVVFVLSVVLGHLLSVPFRTTLVGASAVGAIALLDALFVNPPIRPTQ</sequence>
<keyword evidence="1" id="KW-0812">Transmembrane</keyword>
<evidence type="ECO:0000313" key="3">
    <source>
        <dbReference type="Proteomes" id="UP000198775"/>
    </source>
</evidence>
<accession>A0A1H8M6M0</accession>
<protein>
    <submittedName>
        <fullName evidence="2">Uncharacterized protein</fullName>
    </submittedName>
</protein>
<dbReference type="Pfam" id="PF26047">
    <property type="entry name" value="DUF8015"/>
    <property type="match status" value="1"/>
</dbReference>
<dbReference type="AlphaFoldDB" id="A0A1H8M6M0"/>
<keyword evidence="1" id="KW-0472">Membrane</keyword>
<keyword evidence="3" id="KW-1185">Reference proteome</keyword>
<feature type="transmembrane region" description="Helical" evidence="1">
    <location>
        <begin position="31"/>
        <end position="50"/>
    </location>
</feature>
<feature type="transmembrane region" description="Helical" evidence="1">
    <location>
        <begin position="56"/>
        <end position="75"/>
    </location>
</feature>